<dbReference type="NCBIfam" id="TIGR00641">
    <property type="entry name" value="acid_CoA_mut_N"/>
    <property type="match status" value="1"/>
</dbReference>
<dbReference type="GO" id="GO:0031419">
    <property type="term" value="F:cobalamin binding"/>
    <property type="evidence" value="ECO:0007669"/>
    <property type="project" value="InterPro"/>
</dbReference>
<evidence type="ECO:0000256" key="1">
    <source>
        <dbReference type="ARBA" id="ARBA00023235"/>
    </source>
</evidence>
<evidence type="ECO:0000313" key="3">
    <source>
        <dbReference type="EMBL" id="SUZ82893.1"/>
    </source>
</evidence>
<name>A0A381QZH7_9ZZZZ</name>
<organism evidence="3">
    <name type="scientific">marine metagenome</name>
    <dbReference type="NCBI Taxonomy" id="408172"/>
    <lineage>
        <taxon>unclassified sequences</taxon>
        <taxon>metagenomes</taxon>
        <taxon>ecological metagenomes</taxon>
    </lineage>
</organism>
<dbReference type="Gene3D" id="3.20.20.240">
    <property type="entry name" value="Methylmalonyl-CoA mutase"/>
    <property type="match status" value="1"/>
</dbReference>
<keyword evidence="1" id="KW-0413">Isomerase</keyword>
<dbReference type="GO" id="GO:0004494">
    <property type="term" value="F:methylmalonyl-CoA mutase activity"/>
    <property type="evidence" value="ECO:0007669"/>
    <property type="project" value="InterPro"/>
</dbReference>
<proteinExistence type="predicted"/>
<evidence type="ECO:0000259" key="2">
    <source>
        <dbReference type="Pfam" id="PF01642"/>
    </source>
</evidence>
<dbReference type="InterPro" id="IPR006098">
    <property type="entry name" value="MMCoA_mutase_a_cat"/>
</dbReference>
<dbReference type="Pfam" id="PF01642">
    <property type="entry name" value="MM_CoA_mutase"/>
    <property type="match status" value="1"/>
</dbReference>
<dbReference type="AlphaFoldDB" id="A0A381QZH7"/>
<dbReference type="PANTHER" id="PTHR48101:SF1">
    <property type="entry name" value="METHYLMALONYL-COA MUTASE, LARGE SUBUNIT"/>
    <property type="match status" value="1"/>
</dbReference>
<dbReference type="EMBL" id="UINC01001527">
    <property type="protein sequence ID" value="SUZ82893.1"/>
    <property type="molecule type" value="Genomic_DNA"/>
</dbReference>
<sequence>MTVDQVYTPENTSQDSYLEKQGLPGEYPYLRGVHASGYRGRLWTMRMFAGFGLPEETNARFKFLMEQGQTGLSVAFDMPTLYGYDTDDPRGAGEFGTCGVAVSSLADMETLFEGIKLDQITTSMTINSPAAIIWAMYIALAEKQGASLDQLGGTIQNDILKEFIAQNEYIFPPEPSMRLVTDTVEYATRNTPRWNPISISGYHIREAGSNAIQELAFTLADGFEYVRHGLERGLKIDEFAPRLSFFFNSHNNFFEEVGKFRAARRIWAREMQETFGAKDPRSHQLRFHAQTSGQTLTAQQPENNVVRVSFQAMAAVLGGCQSLHTNGKDEAWALPSEEAALQALRTQQIIAHETGITDTVDPLGGSYFVETMTNNLEEASYEYFRRIDDIGGVIPALETGFLQREIADASYIYQLEDDRKERITVGVNEYRTEEGTQIPLLRVDREGEKKQIDNLNNIRRTRDNREVAERLKALEQAARGSENTMPYLVEASKAYATLGEMMDVFRDVFGEYNPSWGY</sequence>
<dbReference type="InterPro" id="IPR006099">
    <property type="entry name" value="MeMalonylCoA_mutase_a/b_cat"/>
</dbReference>
<reference evidence="3" key="1">
    <citation type="submission" date="2018-05" db="EMBL/GenBank/DDBJ databases">
        <authorList>
            <person name="Lanie J.A."/>
            <person name="Ng W.-L."/>
            <person name="Kazmierczak K.M."/>
            <person name="Andrzejewski T.M."/>
            <person name="Davidsen T.M."/>
            <person name="Wayne K.J."/>
            <person name="Tettelin H."/>
            <person name="Glass J.I."/>
            <person name="Rusch D."/>
            <person name="Podicherti R."/>
            <person name="Tsui H.-C.T."/>
            <person name="Winkler M.E."/>
        </authorList>
    </citation>
    <scope>NUCLEOTIDE SEQUENCE</scope>
</reference>
<protein>
    <recommendedName>
        <fullName evidence="2">Methylmalonyl-CoA mutase alpha/beta chain catalytic domain-containing protein</fullName>
    </recommendedName>
</protein>
<gene>
    <name evidence="3" type="ORF">METZ01_LOCUS35747</name>
</gene>
<dbReference type="PANTHER" id="PTHR48101">
    <property type="entry name" value="METHYLMALONYL-COA MUTASE, MITOCHONDRIAL-RELATED"/>
    <property type="match status" value="1"/>
</dbReference>
<feature type="domain" description="Methylmalonyl-CoA mutase alpha/beta chain catalytic" evidence="2">
    <location>
        <begin position="2"/>
        <end position="511"/>
    </location>
</feature>
<dbReference type="InterPro" id="IPR016176">
    <property type="entry name" value="Cbl-dep_enz_cat"/>
</dbReference>
<dbReference type="SUPFAM" id="SSF51703">
    <property type="entry name" value="Cobalamin (vitamin B12)-dependent enzymes"/>
    <property type="match status" value="1"/>
</dbReference>
<accession>A0A381QZH7</accession>